<feature type="non-terminal residue" evidence="2">
    <location>
        <position position="928"/>
    </location>
</feature>
<keyword evidence="3" id="KW-1185">Reference proteome</keyword>
<dbReference type="EMBL" id="FUYE01000043">
    <property type="protein sequence ID" value="SKB09529.1"/>
    <property type="molecule type" value="Genomic_DNA"/>
</dbReference>
<organism evidence="2 3">
    <name type="scientific">Prosthecobacter debontii</name>
    <dbReference type="NCBI Taxonomy" id="48467"/>
    <lineage>
        <taxon>Bacteria</taxon>
        <taxon>Pseudomonadati</taxon>
        <taxon>Verrucomicrobiota</taxon>
        <taxon>Verrucomicrobiia</taxon>
        <taxon>Verrucomicrobiales</taxon>
        <taxon>Verrucomicrobiaceae</taxon>
        <taxon>Prosthecobacter</taxon>
    </lineage>
</organism>
<dbReference type="RefSeq" id="WP_176159679.1">
    <property type="nucleotide sequence ID" value="NZ_FUYE01000043.1"/>
</dbReference>
<evidence type="ECO:0000313" key="2">
    <source>
        <dbReference type="EMBL" id="SKB09529.1"/>
    </source>
</evidence>
<feature type="region of interest" description="Disordered" evidence="1">
    <location>
        <begin position="908"/>
        <end position="928"/>
    </location>
</feature>
<evidence type="ECO:0000256" key="1">
    <source>
        <dbReference type="SAM" id="MobiDB-lite"/>
    </source>
</evidence>
<accession>A0A1T4Z6B4</accession>
<proteinExistence type="predicted"/>
<sequence length="928" mass="96455">NAIQVKHIDDSHGLYDAYGPLYNEKCTANRLASNYFLICLARDQGDAAQKSYFDGGLVIKAKEKGAAGNEYRITFVGKGHPNKAFATSLSGKRLIVQFKTNSSGAVLTNFGDIRDRINSYYSNILLASTDVSTGLPSANADSNLSGGGLNRKVLATDADVAEALNGLDNELEVSSSNGVPLNGVPLSSPATSLTGGADEEEIVHATAGEVAEFIAQHAGLNQLVEINGGGEHFLSPAVLELSGGGANPSVKTSRQDLMELLAGDTAVSNLITVAGESDPNEDVQWFMQPLLRTVFTGGRCPGSVSTGDQVAGFLNEDPVARQVVKVFGGGPGKLHPSSITLSTAIDPSHVRVSLGTSSGDAARLLDQGLIYRADVPGVAGNTMTLRLEEHSEAEQPLSASLDGDEIVVQLATDSGLHDRLVNQDITYLQKASHQAGQEVSVALLTEVENQSPGVIVDGREIKVLLETGAATKASVTDQGITYQAWNAGLDGNRTRVRLRAADAYESGALEWSQFYQDSAWYNDVVVNLPNSGGAFPYLVLPGMVYIGSPGTVGNGLTIRHQVVPGESQTRVEMVEDELIVYLAADEGDTATASLYNGAITLQASEPGVAGNSRSYAVYVTNEPSQPLQSGTEGNLVWVSVATDEEGNSISTMNDVAAALGGYVWGFEGGDIVTYGEDVNLSGGGANMTILTDDYAIYDAIIAHPVASTLIRWAYTGFGGTLGNDSGVMSGGVAPTSFDMDVDDVVALLNGALENTDLMTVTGSGSAIVQPATFYLTGGDNQPTVETTIDEVVEMLTEDEEASALIDVTYTGDGEAVAAPMALTKLDGGRGPGSISTSAQVRTYLNAHETIGARITVNGGGANVVGARNVMAFHGGGANPQVTTTASDLVALLGADASAQELVEVTGAGSTPLQPLPRTALTGVKDKPP</sequence>
<reference evidence="3" key="1">
    <citation type="submission" date="2017-02" db="EMBL/GenBank/DDBJ databases">
        <authorList>
            <person name="Varghese N."/>
            <person name="Submissions S."/>
        </authorList>
    </citation>
    <scope>NUCLEOTIDE SEQUENCE [LARGE SCALE GENOMIC DNA]</scope>
    <source>
        <strain evidence="3">ATCC 700200</strain>
    </source>
</reference>
<dbReference type="Proteomes" id="UP000190774">
    <property type="component" value="Unassembled WGS sequence"/>
</dbReference>
<name>A0A1T4Z6B4_9BACT</name>
<evidence type="ECO:0000313" key="3">
    <source>
        <dbReference type="Proteomes" id="UP000190774"/>
    </source>
</evidence>
<protein>
    <submittedName>
        <fullName evidence="2">Uncharacterized protein</fullName>
    </submittedName>
</protein>
<gene>
    <name evidence="2" type="ORF">SAMN02745166_05155</name>
</gene>
<feature type="non-terminal residue" evidence="2">
    <location>
        <position position="1"/>
    </location>
</feature>
<dbReference type="AlphaFoldDB" id="A0A1T4Z6B4"/>